<sequence length="399" mass="44137">MRQLVTYALVYLCALASAALVATQSQAAEAQALQVQIAYLSWQQARGPLLSNVIPEPEDAGRRGAELAIIDSNSTGRFLQHSYSLQSVAAASPEQLLAEAQRLHQQGLRLFVVNTPAEQLRALSAALPDSLLFNAGSADDSLRSEACLANVLHSLPNRAMLADALLQFLALRQWSRLLLIVGQTPDDQLYAAALRRAAKRFDLRIVAEKPWSFDNDQRRSAQAEMPLFTQTEEYDVVLVADERGDFGEYVPYQTWYPRPVAGTQGLVPTGWHKTVETYGAAQLQKRFEALAGRWMNDRDFAAWIAVRSIATAVTRLRNGDAAQIRNLALSADLPIDGFKGRKLSYRSWDGQLRQPIPVVQPRALVTTSPQDGFLHPFSELDTLGYDQPESRCHLAEAAL</sequence>
<comment type="caution">
    <text evidence="2">The sequence shown here is derived from an EMBL/GenBank/DDBJ whole genome shotgun (WGS) entry which is preliminary data.</text>
</comment>
<keyword evidence="3" id="KW-1185">Reference proteome</keyword>
<dbReference type="PANTHER" id="PTHR30483:SF6">
    <property type="entry name" value="PERIPLASMIC BINDING PROTEIN OF ABC TRANSPORTER FOR NATURAL AMINO ACIDS"/>
    <property type="match status" value="1"/>
</dbReference>
<evidence type="ECO:0000313" key="2">
    <source>
        <dbReference type="EMBL" id="MBC9249871.1"/>
    </source>
</evidence>
<proteinExistence type="predicted"/>
<gene>
    <name evidence="2" type="ORF">A9179_06235</name>
</gene>
<reference evidence="2 3" key="1">
    <citation type="submission" date="2016-06" db="EMBL/GenBank/DDBJ databases">
        <authorList>
            <person name="Ramos C."/>
            <person name="Pintado A."/>
            <person name="Crespo-Gomez J.I."/>
        </authorList>
    </citation>
    <scope>NUCLEOTIDE SEQUENCE [LARGE SCALE GENOMIC DNA]</scope>
    <source>
        <strain evidence="2 3">AVO110</strain>
    </source>
</reference>
<evidence type="ECO:0000256" key="1">
    <source>
        <dbReference type="SAM" id="SignalP"/>
    </source>
</evidence>
<protein>
    <submittedName>
        <fullName evidence="2">Branched-chain amino acid ABC transporter substrate-binding protein</fullName>
    </submittedName>
</protein>
<dbReference type="PANTHER" id="PTHR30483">
    <property type="entry name" value="LEUCINE-SPECIFIC-BINDING PROTEIN"/>
    <property type="match status" value="1"/>
</dbReference>
<keyword evidence="1" id="KW-0732">Signal</keyword>
<evidence type="ECO:0000313" key="3">
    <source>
        <dbReference type="Proteomes" id="UP000744555"/>
    </source>
</evidence>
<feature type="signal peptide" evidence="1">
    <location>
        <begin position="1"/>
        <end position="27"/>
    </location>
</feature>
<dbReference type="SUPFAM" id="SSF53822">
    <property type="entry name" value="Periplasmic binding protein-like I"/>
    <property type="match status" value="1"/>
</dbReference>
<name>A0ABR7RZX1_AQUAC</name>
<dbReference type="InterPro" id="IPR022478">
    <property type="entry name" value="ABC_transptr_sub-bd_PQQ"/>
</dbReference>
<dbReference type="Gene3D" id="3.40.50.2300">
    <property type="match status" value="2"/>
</dbReference>
<dbReference type="InterPro" id="IPR028082">
    <property type="entry name" value="Peripla_BP_I"/>
</dbReference>
<feature type="chain" id="PRO_5045679742" evidence="1">
    <location>
        <begin position="28"/>
        <end position="399"/>
    </location>
</feature>
<dbReference type="RefSeq" id="WP_187804982.1">
    <property type="nucleotide sequence ID" value="NZ_LZEU01000001.1"/>
</dbReference>
<accession>A0ABR7RZX1</accession>
<organism evidence="2 3">
    <name type="scientific">Aquipseudomonas alcaligenes</name>
    <name type="common">Pseudomonas alcaligenes</name>
    <dbReference type="NCBI Taxonomy" id="43263"/>
    <lineage>
        <taxon>Bacteria</taxon>
        <taxon>Pseudomonadati</taxon>
        <taxon>Pseudomonadota</taxon>
        <taxon>Gammaproteobacteria</taxon>
        <taxon>Pseudomonadales</taxon>
        <taxon>Pseudomonadaceae</taxon>
        <taxon>Aquipseudomonas</taxon>
    </lineage>
</organism>
<dbReference type="NCBIfam" id="TIGR03863">
    <property type="entry name" value="PQQ_ABC_bind"/>
    <property type="match status" value="1"/>
</dbReference>
<dbReference type="EMBL" id="LZEU01000001">
    <property type="protein sequence ID" value="MBC9249871.1"/>
    <property type="molecule type" value="Genomic_DNA"/>
</dbReference>
<dbReference type="InterPro" id="IPR051010">
    <property type="entry name" value="BCAA_transport"/>
</dbReference>
<dbReference type="Proteomes" id="UP000744555">
    <property type="component" value="Unassembled WGS sequence"/>
</dbReference>